<keyword evidence="6" id="KW-1185">Reference proteome</keyword>
<dbReference type="PANTHER" id="PTHR46796">
    <property type="entry name" value="HTH-TYPE TRANSCRIPTIONAL ACTIVATOR RHAS-RELATED"/>
    <property type="match status" value="1"/>
</dbReference>
<dbReference type="Gene3D" id="1.10.10.60">
    <property type="entry name" value="Homeodomain-like"/>
    <property type="match status" value="1"/>
</dbReference>
<evidence type="ECO:0000256" key="3">
    <source>
        <dbReference type="ARBA" id="ARBA00023163"/>
    </source>
</evidence>
<organism evidence="5 6">
    <name type="scientific">Microbacterium pseudoresistens</name>
    <dbReference type="NCBI Taxonomy" id="640634"/>
    <lineage>
        <taxon>Bacteria</taxon>
        <taxon>Bacillati</taxon>
        <taxon>Actinomycetota</taxon>
        <taxon>Actinomycetes</taxon>
        <taxon>Micrococcales</taxon>
        <taxon>Microbacteriaceae</taxon>
        <taxon>Microbacterium</taxon>
    </lineage>
</organism>
<keyword evidence="3" id="KW-0804">Transcription</keyword>
<keyword evidence="2 5" id="KW-0238">DNA-binding</keyword>
<dbReference type="GO" id="GO:0003700">
    <property type="term" value="F:DNA-binding transcription factor activity"/>
    <property type="evidence" value="ECO:0007669"/>
    <property type="project" value="InterPro"/>
</dbReference>
<proteinExistence type="predicted"/>
<name>A0A7Y9ESR8_9MICO</name>
<dbReference type="GO" id="GO:0043565">
    <property type="term" value="F:sequence-specific DNA binding"/>
    <property type="evidence" value="ECO:0007669"/>
    <property type="project" value="InterPro"/>
</dbReference>
<dbReference type="SUPFAM" id="SSF46689">
    <property type="entry name" value="Homeodomain-like"/>
    <property type="match status" value="2"/>
</dbReference>
<evidence type="ECO:0000313" key="6">
    <source>
        <dbReference type="Proteomes" id="UP000552045"/>
    </source>
</evidence>
<dbReference type="PROSITE" id="PS01124">
    <property type="entry name" value="HTH_ARAC_FAMILY_2"/>
    <property type="match status" value="1"/>
</dbReference>
<protein>
    <submittedName>
        <fullName evidence="5">AraC-like DNA-binding protein</fullName>
    </submittedName>
</protein>
<evidence type="ECO:0000313" key="5">
    <source>
        <dbReference type="EMBL" id="NYD53265.1"/>
    </source>
</evidence>
<evidence type="ECO:0000256" key="1">
    <source>
        <dbReference type="ARBA" id="ARBA00023015"/>
    </source>
</evidence>
<sequence>MRRFAATREDSFEARHDLPLPPPLGVTLSYPAIQIPGDIAAIEMVRTIPSSRTVFRHVKVINVVEGSCAFETAESMHILRPGMSLALGTGKWCRVWPAPTARIWAIYADEQFWRTQMAWFLPDADRVLRGVHPLEWDGRAIVLAPGVATLQQAEPLWRQMSVIRSKAESPEVVATHTLELLARWMRLVLPTFLNAAPATPPAPWTPISGRLTDTGSIGYIGRAIQLLRRRIAEPWTIAALSRELSLSRTHLTRLFVQHAGAAPMRLLTELRLTEFTRLIEETDLSVMRAANDVGWNDPRVASHWFRRRYGTTPTQYRRTPHTVAED</sequence>
<feature type="domain" description="HTH araC/xylS-type" evidence="4">
    <location>
        <begin position="221"/>
        <end position="319"/>
    </location>
</feature>
<dbReference type="PANTHER" id="PTHR46796:SF7">
    <property type="entry name" value="ARAC FAMILY TRANSCRIPTIONAL REGULATOR"/>
    <property type="match status" value="1"/>
</dbReference>
<evidence type="ECO:0000259" key="4">
    <source>
        <dbReference type="PROSITE" id="PS01124"/>
    </source>
</evidence>
<dbReference type="InterPro" id="IPR050204">
    <property type="entry name" value="AraC_XylS_family_regulators"/>
</dbReference>
<dbReference type="SMART" id="SM00342">
    <property type="entry name" value="HTH_ARAC"/>
    <property type="match status" value="1"/>
</dbReference>
<gene>
    <name evidence="5" type="ORF">BKA02_000320</name>
</gene>
<reference evidence="5 6" key="1">
    <citation type="submission" date="2020-07" db="EMBL/GenBank/DDBJ databases">
        <title>Sequencing the genomes of 1000 actinobacteria strains.</title>
        <authorList>
            <person name="Klenk H.-P."/>
        </authorList>
    </citation>
    <scope>NUCLEOTIDE SEQUENCE [LARGE SCALE GENOMIC DNA]</scope>
    <source>
        <strain evidence="5 6">DSM 22185</strain>
    </source>
</reference>
<dbReference type="Pfam" id="PF12833">
    <property type="entry name" value="HTH_18"/>
    <property type="match status" value="1"/>
</dbReference>
<evidence type="ECO:0000256" key="2">
    <source>
        <dbReference type="ARBA" id="ARBA00023125"/>
    </source>
</evidence>
<dbReference type="Proteomes" id="UP000552045">
    <property type="component" value="Unassembled WGS sequence"/>
</dbReference>
<dbReference type="InterPro" id="IPR018060">
    <property type="entry name" value="HTH_AraC"/>
</dbReference>
<accession>A0A7Y9ESR8</accession>
<dbReference type="AlphaFoldDB" id="A0A7Y9ESR8"/>
<keyword evidence="1" id="KW-0805">Transcription regulation</keyword>
<dbReference type="InterPro" id="IPR009057">
    <property type="entry name" value="Homeodomain-like_sf"/>
</dbReference>
<comment type="caution">
    <text evidence="5">The sequence shown here is derived from an EMBL/GenBank/DDBJ whole genome shotgun (WGS) entry which is preliminary data.</text>
</comment>
<dbReference type="EMBL" id="JACCBH010000001">
    <property type="protein sequence ID" value="NYD53265.1"/>
    <property type="molecule type" value="Genomic_DNA"/>
</dbReference>
<dbReference type="RefSeq" id="WP_179430656.1">
    <property type="nucleotide sequence ID" value="NZ_BAABLC010000003.1"/>
</dbReference>